<dbReference type="GO" id="GO:0005886">
    <property type="term" value="C:plasma membrane"/>
    <property type="evidence" value="ECO:0007669"/>
    <property type="project" value="UniProtKB-SubCell"/>
</dbReference>
<evidence type="ECO:0000256" key="8">
    <source>
        <dbReference type="SAM" id="Phobius"/>
    </source>
</evidence>
<evidence type="ECO:0000256" key="5">
    <source>
        <dbReference type="ARBA" id="ARBA00022692"/>
    </source>
</evidence>
<dbReference type="GO" id="GO:0009103">
    <property type="term" value="P:lipopolysaccharide biosynthetic process"/>
    <property type="evidence" value="ECO:0007669"/>
    <property type="project" value="UniProtKB-ARBA"/>
</dbReference>
<evidence type="ECO:0000256" key="3">
    <source>
        <dbReference type="ARBA" id="ARBA00022676"/>
    </source>
</evidence>
<comment type="subcellular location">
    <subcellularLocation>
        <location evidence="1">Cell membrane</location>
        <topology evidence="1">Multi-pass membrane protein</topology>
    </subcellularLocation>
</comment>
<keyword evidence="6 8" id="KW-1133">Transmembrane helix</keyword>
<dbReference type="PANTHER" id="PTHR33908">
    <property type="entry name" value="MANNOSYLTRANSFERASE YKCB-RELATED"/>
    <property type="match status" value="1"/>
</dbReference>
<proteinExistence type="predicted"/>
<feature type="transmembrane region" description="Helical" evidence="8">
    <location>
        <begin position="405"/>
        <end position="422"/>
    </location>
</feature>
<organism evidence="10 11">
    <name type="scientific">Candidatus Kaiserbacteria bacterium RIFCSPHIGHO2_02_FULL_55_25</name>
    <dbReference type="NCBI Taxonomy" id="1798498"/>
    <lineage>
        <taxon>Bacteria</taxon>
        <taxon>Candidatus Kaiseribacteriota</taxon>
    </lineage>
</organism>
<evidence type="ECO:0000256" key="1">
    <source>
        <dbReference type="ARBA" id="ARBA00004651"/>
    </source>
</evidence>
<feature type="transmembrane region" description="Helical" evidence="8">
    <location>
        <begin position="373"/>
        <end position="393"/>
    </location>
</feature>
<protein>
    <recommendedName>
        <fullName evidence="9">Glycosyltransferase RgtA/B/C/D-like domain-containing protein</fullName>
    </recommendedName>
</protein>
<dbReference type="Proteomes" id="UP000176914">
    <property type="component" value="Unassembled WGS sequence"/>
</dbReference>
<accession>A0A1F6E6W9</accession>
<feature type="transmembrane region" description="Helical" evidence="8">
    <location>
        <begin position="147"/>
        <end position="164"/>
    </location>
</feature>
<sequence length="430" mass="46803">MTFVRTYRFEIAIVVLALVVRFACFFVVIDANQGSVVGAIHGDDGYFEITTNVLAGNGFSSATTSPYIPNPLRTPGYIYFLAGLLAATGSYAVVATIQILLSTLIPLLGMRIARHLTGSQSIALAAGIILALDPTLALLSFQFYTETLFVVLFFIWLLLTFRYLEKPSPTTLVLGAAVLGFAILTKTTVQYLPLIMVPFILWRHGRTDMRRGAAHVAVYLCIVGAILAPWVMRNVRDFGTAGLSAQTPFVLYTNLAPAVLSIANNTPFADELKTFLTPAEYQGTVITLANGGEYSARALEIVRAHPAATFFVATKSLFTFFTNDGFYTLLARSGHTPTDFLPLLIAARLVWIAITIAAFIGALVYLLTRRSQLAILVILLVAYFALTSTIAAFGTNPRYRLPVDPVIIALAGIGCTSLIALLRRRKLFLE</sequence>
<keyword evidence="2" id="KW-1003">Cell membrane</keyword>
<dbReference type="Pfam" id="PF13231">
    <property type="entry name" value="PMT_2"/>
    <property type="match status" value="1"/>
</dbReference>
<gene>
    <name evidence="10" type="ORF">A3C20_00890</name>
</gene>
<dbReference type="AlphaFoldDB" id="A0A1F6E6W9"/>
<keyword evidence="4" id="KW-0808">Transferase</keyword>
<comment type="caution">
    <text evidence="10">The sequence shown here is derived from an EMBL/GenBank/DDBJ whole genome shotgun (WGS) entry which is preliminary data.</text>
</comment>
<keyword evidence="3" id="KW-0328">Glycosyltransferase</keyword>
<evidence type="ECO:0000256" key="2">
    <source>
        <dbReference type="ARBA" id="ARBA00022475"/>
    </source>
</evidence>
<feature type="transmembrane region" description="Helical" evidence="8">
    <location>
        <begin position="341"/>
        <end position="366"/>
    </location>
</feature>
<reference evidence="10 11" key="1">
    <citation type="journal article" date="2016" name="Nat. Commun.">
        <title>Thousands of microbial genomes shed light on interconnected biogeochemical processes in an aquifer system.</title>
        <authorList>
            <person name="Anantharaman K."/>
            <person name="Brown C.T."/>
            <person name="Hug L.A."/>
            <person name="Sharon I."/>
            <person name="Castelle C.J."/>
            <person name="Probst A.J."/>
            <person name="Thomas B.C."/>
            <person name="Singh A."/>
            <person name="Wilkins M.J."/>
            <person name="Karaoz U."/>
            <person name="Brodie E.L."/>
            <person name="Williams K.H."/>
            <person name="Hubbard S.S."/>
            <person name="Banfield J.F."/>
        </authorList>
    </citation>
    <scope>NUCLEOTIDE SEQUENCE [LARGE SCALE GENOMIC DNA]</scope>
</reference>
<name>A0A1F6E6W9_9BACT</name>
<feature type="domain" description="Glycosyltransferase RgtA/B/C/D-like" evidence="9">
    <location>
        <begin position="75"/>
        <end position="225"/>
    </location>
</feature>
<dbReference type="InterPro" id="IPR038731">
    <property type="entry name" value="RgtA/B/C-like"/>
</dbReference>
<feature type="transmembrane region" description="Helical" evidence="8">
    <location>
        <begin position="171"/>
        <end position="192"/>
    </location>
</feature>
<feature type="transmembrane region" description="Helical" evidence="8">
    <location>
        <begin position="304"/>
        <end position="321"/>
    </location>
</feature>
<evidence type="ECO:0000256" key="6">
    <source>
        <dbReference type="ARBA" id="ARBA00022989"/>
    </source>
</evidence>
<dbReference type="GO" id="GO:0016763">
    <property type="term" value="F:pentosyltransferase activity"/>
    <property type="evidence" value="ECO:0007669"/>
    <property type="project" value="TreeGrafter"/>
</dbReference>
<keyword evidence="5 8" id="KW-0812">Transmembrane</keyword>
<feature type="transmembrane region" description="Helical" evidence="8">
    <location>
        <begin position="77"/>
        <end position="101"/>
    </location>
</feature>
<dbReference type="EMBL" id="MFLL01000012">
    <property type="protein sequence ID" value="OGG69444.1"/>
    <property type="molecule type" value="Genomic_DNA"/>
</dbReference>
<dbReference type="InterPro" id="IPR050297">
    <property type="entry name" value="LipidA_mod_glycosyltrf_83"/>
</dbReference>
<evidence type="ECO:0000259" key="9">
    <source>
        <dbReference type="Pfam" id="PF13231"/>
    </source>
</evidence>
<keyword evidence="7 8" id="KW-0472">Membrane</keyword>
<dbReference type="PANTHER" id="PTHR33908:SF11">
    <property type="entry name" value="MEMBRANE PROTEIN"/>
    <property type="match status" value="1"/>
</dbReference>
<feature type="transmembrane region" description="Helical" evidence="8">
    <location>
        <begin position="122"/>
        <end position="141"/>
    </location>
</feature>
<evidence type="ECO:0000313" key="11">
    <source>
        <dbReference type="Proteomes" id="UP000176914"/>
    </source>
</evidence>
<feature type="transmembrane region" description="Helical" evidence="8">
    <location>
        <begin position="7"/>
        <end position="29"/>
    </location>
</feature>
<evidence type="ECO:0000256" key="4">
    <source>
        <dbReference type="ARBA" id="ARBA00022679"/>
    </source>
</evidence>
<evidence type="ECO:0000256" key="7">
    <source>
        <dbReference type="ARBA" id="ARBA00023136"/>
    </source>
</evidence>
<feature type="transmembrane region" description="Helical" evidence="8">
    <location>
        <begin position="212"/>
        <end position="232"/>
    </location>
</feature>
<evidence type="ECO:0000313" key="10">
    <source>
        <dbReference type="EMBL" id="OGG69444.1"/>
    </source>
</evidence>